<proteinExistence type="predicted"/>
<keyword evidence="2" id="KW-1185">Reference proteome</keyword>
<dbReference type="EMBL" id="CM042039">
    <property type="protein sequence ID" value="KAI3725735.1"/>
    <property type="molecule type" value="Genomic_DNA"/>
</dbReference>
<evidence type="ECO:0000313" key="1">
    <source>
        <dbReference type="EMBL" id="KAI3725735.1"/>
    </source>
</evidence>
<accession>A0ACB9BUQ4</accession>
<gene>
    <name evidence="1" type="ORF">L1987_65527</name>
</gene>
<name>A0ACB9BUQ4_9ASTR</name>
<protein>
    <submittedName>
        <fullName evidence="1">Uncharacterized protein</fullName>
    </submittedName>
</protein>
<dbReference type="Proteomes" id="UP001056120">
    <property type="component" value="Linkage Group LG22"/>
</dbReference>
<reference evidence="2" key="1">
    <citation type="journal article" date="2022" name="Mol. Ecol. Resour.">
        <title>The genomes of chicory, endive, great burdock and yacon provide insights into Asteraceae palaeo-polyploidization history and plant inulin production.</title>
        <authorList>
            <person name="Fan W."/>
            <person name="Wang S."/>
            <person name="Wang H."/>
            <person name="Wang A."/>
            <person name="Jiang F."/>
            <person name="Liu H."/>
            <person name="Zhao H."/>
            <person name="Xu D."/>
            <person name="Zhang Y."/>
        </authorList>
    </citation>
    <scope>NUCLEOTIDE SEQUENCE [LARGE SCALE GENOMIC DNA]</scope>
    <source>
        <strain evidence="2">cv. Yunnan</strain>
    </source>
</reference>
<reference evidence="1 2" key="2">
    <citation type="journal article" date="2022" name="Mol. Ecol. Resour.">
        <title>The genomes of chicory, endive, great burdock and yacon provide insights into Asteraceae paleo-polyploidization history and plant inulin production.</title>
        <authorList>
            <person name="Fan W."/>
            <person name="Wang S."/>
            <person name="Wang H."/>
            <person name="Wang A."/>
            <person name="Jiang F."/>
            <person name="Liu H."/>
            <person name="Zhao H."/>
            <person name="Xu D."/>
            <person name="Zhang Y."/>
        </authorList>
    </citation>
    <scope>NUCLEOTIDE SEQUENCE [LARGE SCALE GENOMIC DNA]</scope>
    <source>
        <strain evidence="2">cv. Yunnan</strain>
        <tissue evidence="1">Leaves</tissue>
    </source>
</reference>
<comment type="caution">
    <text evidence="1">The sequence shown here is derived from an EMBL/GenBank/DDBJ whole genome shotgun (WGS) entry which is preliminary data.</text>
</comment>
<sequence>MCNARPCNGLHGRAKAQGIKQGTEDMVPGHGEQRRAMHDCVLGCTAVQPAIFSQLCLVASYGVSPTCACGQKNVVEGGGGGGWQWKLRLRWWGYGGGSGVGGLGGGCDGGGWWLTVVVEGSSCGSGGGWRLTVVVKMKVKGGSGGGSCGSGGGWRVAVDSGDGGWQLR</sequence>
<organism evidence="1 2">
    <name type="scientific">Smallanthus sonchifolius</name>
    <dbReference type="NCBI Taxonomy" id="185202"/>
    <lineage>
        <taxon>Eukaryota</taxon>
        <taxon>Viridiplantae</taxon>
        <taxon>Streptophyta</taxon>
        <taxon>Embryophyta</taxon>
        <taxon>Tracheophyta</taxon>
        <taxon>Spermatophyta</taxon>
        <taxon>Magnoliopsida</taxon>
        <taxon>eudicotyledons</taxon>
        <taxon>Gunneridae</taxon>
        <taxon>Pentapetalae</taxon>
        <taxon>asterids</taxon>
        <taxon>campanulids</taxon>
        <taxon>Asterales</taxon>
        <taxon>Asteraceae</taxon>
        <taxon>Asteroideae</taxon>
        <taxon>Heliantheae alliance</taxon>
        <taxon>Millerieae</taxon>
        <taxon>Smallanthus</taxon>
    </lineage>
</organism>
<evidence type="ECO:0000313" key="2">
    <source>
        <dbReference type="Proteomes" id="UP001056120"/>
    </source>
</evidence>